<dbReference type="AlphaFoldDB" id="A0A1H7P233"/>
<accession>A0A1H7P233</accession>
<name>A0A1H7P233_RUMAL</name>
<dbReference type="EMBL" id="FOAT01000018">
    <property type="protein sequence ID" value="SEL29861.1"/>
    <property type="molecule type" value="Genomic_DNA"/>
</dbReference>
<organism evidence="1 2">
    <name type="scientific">Ruminococcus albus</name>
    <dbReference type="NCBI Taxonomy" id="1264"/>
    <lineage>
        <taxon>Bacteria</taxon>
        <taxon>Bacillati</taxon>
        <taxon>Bacillota</taxon>
        <taxon>Clostridia</taxon>
        <taxon>Eubacteriales</taxon>
        <taxon>Oscillospiraceae</taxon>
        <taxon>Ruminococcus</taxon>
    </lineage>
</organism>
<evidence type="ECO:0000313" key="1">
    <source>
        <dbReference type="EMBL" id="SEL29861.1"/>
    </source>
</evidence>
<protein>
    <submittedName>
        <fullName evidence="1">Uncharacterized protein</fullName>
    </submittedName>
</protein>
<evidence type="ECO:0000313" key="2">
    <source>
        <dbReference type="Proteomes" id="UP000186015"/>
    </source>
</evidence>
<dbReference type="Proteomes" id="UP000186015">
    <property type="component" value="Unassembled WGS sequence"/>
</dbReference>
<dbReference type="OrthoDB" id="1930967at2"/>
<proteinExistence type="predicted"/>
<reference evidence="1 2" key="1">
    <citation type="submission" date="2016-10" db="EMBL/GenBank/DDBJ databases">
        <authorList>
            <person name="de Groot N.N."/>
        </authorList>
    </citation>
    <scope>NUCLEOTIDE SEQUENCE [LARGE SCALE GENOMIC DNA]</scope>
    <source>
        <strain evidence="1 2">KH2T6</strain>
    </source>
</reference>
<sequence length="194" mass="23095">MTHDICLNIHYSAPDEIWDMIGEVYRSMDHWCDNAGYPAWRGENINLSAFVEPGGIQISGEMPDELWDKWCGELKSKLSLKLGYEIGEPEDGFKFKYWTPFEKKYSDIKTIDDVKIVFNDYSTFYWDDFTEHERDITVKRPYHAFRSPLIELYIYFDDTDILSGKKLQQEFLEFQSRLNELNIHICRFKTVDEI</sequence>
<gene>
    <name evidence="1" type="ORF">SAMN05216469_11843</name>
</gene>
<dbReference type="RefSeq" id="WP_074835467.1">
    <property type="nucleotide sequence ID" value="NZ_FOAT01000018.1"/>
</dbReference>